<keyword evidence="3" id="KW-1185">Reference proteome</keyword>
<feature type="region of interest" description="Disordered" evidence="1">
    <location>
        <begin position="287"/>
        <end position="338"/>
    </location>
</feature>
<dbReference type="OrthoDB" id="282702at2"/>
<organism evidence="2 3">
    <name type="scientific">Novipirellula galeiformis</name>
    <dbReference type="NCBI Taxonomy" id="2528004"/>
    <lineage>
        <taxon>Bacteria</taxon>
        <taxon>Pseudomonadati</taxon>
        <taxon>Planctomycetota</taxon>
        <taxon>Planctomycetia</taxon>
        <taxon>Pirellulales</taxon>
        <taxon>Pirellulaceae</taxon>
        <taxon>Novipirellula</taxon>
    </lineage>
</organism>
<comment type="caution">
    <text evidence="2">The sequence shown here is derived from an EMBL/GenBank/DDBJ whole genome shotgun (WGS) entry which is preliminary data.</text>
</comment>
<evidence type="ECO:0000313" key="2">
    <source>
        <dbReference type="EMBL" id="TWU17134.1"/>
    </source>
</evidence>
<dbReference type="RefSeq" id="WP_146597374.1">
    <property type="nucleotide sequence ID" value="NZ_SJPT01000015.1"/>
</dbReference>
<accession>A0A5C6C1Q3</accession>
<protein>
    <submittedName>
        <fullName evidence="2">Uncharacterized protein</fullName>
    </submittedName>
</protein>
<proteinExistence type="predicted"/>
<feature type="compositionally biased region" description="Basic and acidic residues" evidence="1">
    <location>
        <begin position="209"/>
        <end position="219"/>
    </location>
</feature>
<evidence type="ECO:0000313" key="3">
    <source>
        <dbReference type="Proteomes" id="UP000316304"/>
    </source>
</evidence>
<gene>
    <name evidence="2" type="ORF">Pla52o_54730</name>
</gene>
<name>A0A5C6C1Q3_9BACT</name>
<dbReference type="Proteomes" id="UP000316304">
    <property type="component" value="Unassembled WGS sequence"/>
</dbReference>
<evidence type="ECO:0000256" key="1">
    <source>
        <dbReference type="SAM" id="MobiDB-lite"/>
    </source>
</evidence>
<feature type="region of interest" description="Disordered" evidence="1">
    <location>
        <begin position="206"/>
        <end position="265"/>
    </location>
</feature>
<dbReference type="PROSITE" id="PS51257">
    <property type="entry name" value="PROKAR_LIPOPROTEIN"/>
    <property type="match status" value="1"/>
</dbReference>
<dbReference type="AlphaFoldDB" id="A0A5C6C1Q3"/>
<sequence length="338" mass="37122">MTIPKQSISVRNSPWVAAPVWVLFLSLVGGCQFAPKTAALRWPWSKESEPVQPERVLAVWSDTILHQPNKPGVRGFGGRIYFYEKDNTEPVEIDGGLAVYVFDADKTQPHDQRPLRKFVFTAEQFATHMSRTSLGPSYSVWLPWGEVGGPPMQLSLIARFEGSEGGTTISEPTIKLLPGVPEKKVTSEAELAKRASGNFSLIQLAGHTESSEESKDEAKSSSSSRGIKTIDLPPSFQRHLQRDRDGSQASPMPADASVSGGSNNLGGLAADANTIKGVSADSLEKLRDAQETSPLTTQVIDHRTRTQQRFQANYTDAEDEIDIRKGRWIENPPRLGQQ</sequence>
<dbReference type="EMBL" id="SJPT01000015">
    <property type="protein sequence ID" value="TWU17134.1"/>
    <property type="molecule type" value="Genomic_DNA"/>
</dbReference>
<reference evidence="2 3" key="1">
    <citation type="submission" date="2019-02" db="EMBL/GenBank/DDBJ databases">
        <title>Deep-cultivation of Planctomycetes and their phenomic and genomic characterization uncovers novel biology.</title>
        <authorList>
            <person name="Wiegand S."/>
            <person name="Jogler M."/>
            <person name="Boedeker C."/>
            <person name="Pinto D."/>
            <person name="Vollmers J."/>
            <person name="Rivas-Marin E."/>
            <person name="Kohn T."/>
            <person name="Peeters S.H."/>
            <person name="Heuer A."/>
            <person name="Rast P."/>
            <person name="Oberbeckmann S."/>
            <person name="Bunk B."/>
            <person name="Jeske O."/>
            <person name="Meyerdierks A."/>
            <person name="Storesund J.E."/>
            <person name="Kallscheuer N."/>
            <person name="Luecker S."/>
            <person name="Lage O.M."/>
            <person name="Pohl T."/>
            <person name="Merkel B.J."/>
            <person name="Hornburger P."/>
            <person name="Mueller R.-W."/>
            <person name="Bruemmer F."/>
            <person name="Labrenz M."/>
            <person name="Spormann A.M."/>
            <person name="Op Den Camp H."/>
            <person name="Overmann J."/>
            <person name="Amann R."/>
            <person name="Jetten M.S.M."/>
            <person name="Mascher T."/>
            <person name="Medema M.H."/>
            <person name="Devos D.P."/>
            <person name="Kaster A.-K."/>
            <person name="Ovreas L."/>
            <person name="Rohde M."/>
            <person name="Galperin M.Y."/>
            <person name="Jogler C."/>
        </authorList>
    </citation>
    <scope>NUCLEOTIDE SEQUENCE [LARGE SCALE GENOMIC DNA]</scope>
    <source>
        <strain evidence="2 3">Pla52o</strain>
    </source>
</reference>